<dbReference type="GO" id="GO:0004521">
    <property type="term" value="F:RNA endonuclease activity"/>
    <property type="evidence" value="ECO:0007669"/>
    <property type="project" value="UniProtKB-UniRule"/>
</dbReference>
<protein>
    <recommendedName>
        <fullName evidence="7">Endoribonuclease YbeY</fullName>
        <ecNumber evidence="7">3.1.-.-</ecNumber>
    </recommendedName>
</protein>
<dbReference type="NCBIfam" id="TIGR00043">
    <property type="entry name" value="rRNA maturation RNase YbeY"/>
    <property type="match status" value="1"/>
</dbReference>
<dbReference type="PANTHER" id="PTHR46986">
    <property type="entry name" value="ENDORIBONUCLEASE YBEY, CHLOROPLASTIC"/>
    <property type="match status" value="1"/>
</dbReference>
<dbReference type="GO" id="GO:0006364">
    <property type="term" value="P:rRNA processing"/>
    <property type="evidence" value="ECO:0007669"/>
    <property type="project" value="UniProtKB-UniRule"/>
</dbReference>
<comment type="similarity">
    <text evidence="1 7">Belongs to the endoribonuclease YbeY family.</text>
</comment>
<dbReference type="Proteomes" id="UP000319322">
    <property type="component" value="Unassembled WGS sequence"/>
</dbReference>
<keyword evidence="7" id="KW-0963">Cytoplasm</keyword>
<keyword evidence="4 7" id="KW-0255">Endonuclease</keyword>
<dbReference type="PROSITE" id="PS01306">
    <property type="entry name" value="UPF0054"/>
    <property type="match status" value="1"/>
</dbReference>
<evidence type="ECO:0000256" key="7">
    <source>
        <dbReference type="HAMAP-Rule" id="MF_00009"/>
    </source>
</evidence>
<keyword evidence="7" id="KW-0690">Ribosome biogenesis</keyword>
<comment type="function">
    <text evidence="7">Single strand-specific metallo-endoribonuclease involved in late-stage 70S ribosome quality control and in maturation of the 3' terminus of the 16S rRNA.</text>
</comment>
<evidence type="ECO:0000256" key="2">
    <source>
        <dbReference type="ARBA" id="ARBA00022722"/>
    </source>
</evidence>
<name>A0A553UK98_9HELI</name>
<dbReference type="InterPro" id="IPR023091">
    <property type="entry name" value="MetalPrtase_cat_dom_sf_prd"/>
</dbReference>
<evidence type="ECO:0000313" key="8">
    <source>
        <dbReference type="EMBL" id="TSA80619.1"/>
    </source>
</evidence>
<dbReference type="AlphaFoldDB" id="A0A553UK98"/>
<reference evidence="8" key="1">
    <citation type="submission" date="2019-07" db="EMBL/GenBank/DDBJ databases">
        <title>Helicobacter labacensis sp. nov., Helicobacter mehlei sp. nov. and Helicobacter vulpis sp. nov., isolated from gastric mucosa of red fox (Vulpis vulpis).</title>
        <authorList>
            <person name="Kusar D."/>
            <person name="Gruntar I."/>
            <person name="Pate M."/>
            <person name="Zajc U."/>
            <person name="Ocepek M."/>
        </authorList>
    </citation>
    <scope>NUCLEOTIDE SEQUENCE [LARGE SCALE GENOMIC DNA]</scope>
    <source>
        <strain evidence="8">L8b</strain>
    </source>
</reference>
<keyword evidence="7" id="KW-0698">rRNA processing</keyword>
<dbReference type="HAMAP" id="MF_00009">
    <property type="entry name" value="Endoribonucl_YbeY"/>
    <property type="match status" value="1"/>
</dbReference>
<feature type="binding site" evidence="7">
    <location>
        <position position="112"/>
    </location>
    <ligand>
        <name>Zn(2+)</name>
        <dbReference type="ChEBI" id="CHEBI:29105"/>
        <note>catalytic</note>
    </ligand>
</feature>
<dbReference type="Pfam" id="PF02130">
    <property type="entry name" value="YbeY"/>
    <property type="match status" value="1"/>
</dbReference>
<feature type="binding site" evidence="7">
    <location>
        <position position="116"/>
    </location>
    <ligand>
        <name>Zn(2+)</name>
        <dbReference type="ChEBI" id="CHEBI:29105"/>
        <note>catalytic</note>
    </ligand>
</feature>
<keyword evidence="6 7" id="KW-0862">Zinc</keyword>
<evidence type="ECO:0000256" key="3">
    <source>
        <dbReference type="ARBA" id="ARBA00022723"/>
    </source>
</evidence>
<comment type="caution">
    <text evidence="8">The sequence shown here is derived from an EMBL/GenBank/DDBJ whole genome shotgun (WGS) entry which is preliminary data.</text>
</comment>
<evidence type="ECO:0000313" key="9">
    <source>
        <dbReference type="Proteomes" id="UP000319322"/>
    </source>
</evidence>
<evidence type="ECO:0000256" key="5">
    <source>
        <dbReference type="ARBA" id="ARBA00022801"/>
    </source>
</evidence>
<dbReference type="GO" id="GO:0004222">
    <property type="term" value="F:metalloendopeptidase activity"/>
    <property type="evidence" value="ECO:0007669"/>
    <property type="project" value="InterPro"/>
</dbReference>
<proteinExistence type="inferred from homology"/>
<dbReference type="SUPFAM" id="SSF55486">
    <property type="entry name" value="Metalloproteases ('zincins'), catalytic domain"/>
    <property type="match status" value="1"/>
</dbReference>
<keyword evidence="5 7" id="KW-0378">Hydrolase</keyword>
<accession>A0A553UK98</accession>
<comment type="subcellular location">
    <subcellularLocation>
        <location evidence="7">Cytoplasm</location>
    </subcellularLocation>
</comment>
<dbReference type="Gene3D" id="3.40.390.30">
    <property type="entry name" value="Metalloproteases ('zincins'), catalytic domain"/>
    <property type="match status" value="1"/>
</dbReference>
<dbReference type="InterPro" id="IPR002036">
    <property type="entry name" value="YbeY"/>
</dbReference>
<comment type="cofactor">
    <cofactor evidence="7">
        <name>Zn(2+)</name>
        <dbReference type="ChEBI" id="CHEBI:29105"/>
    </cofactor>
    <text evidence="7">Binds 1 zinc ion.</text>
</comment>
<keyword evidence="3 7" id="KW-0479">Metal-binding</keyword>
<evidence type="ECO:0000256" key="1">
    <source>
        <dbReference type="ARBA" id="ARBA00010875"/>
    </source>
</evidence>
<gene>
    <name evidence="7 8" type="primary">ybeY</name>
    <name evidence="8" type="ORF">FNE76_07200</name>
</gene>
<evidence type="ECO:0000256" key="6">
    <source>
        <dbReference type="ARBA" id="ARBA00022833"/>
    </source>
</evidence>
<dbReference type="GO" id="GO:0008270">
    <property type="term" value="F:zinc ion binding"/>
    <property type="evidence" value="ECO:0007669"/>
    <property type="project" value="UniProtKB-UniRule"/>
</dbReference>
<evidence type="ECO:0000256" key="4">
    <source>
        <dbReference type="ARBA" id="ARBA00022759"/>
    </source>
</evidence>
<dbReference type="GO" id="GO:0005737">
    <property type="term" value="C:cytoplasm"/>
    <property type="evidence" value="ECO:0007669"/>
    <property type="project" value="UniProtKB-SubCell"/>
</dbReference>
<keyword evidence="2 7" id="KW-0540">Nuclease</keyword>
<dbReference type="InterPro" id="IPR020549">
    <property type="entry name" value="YbeY_CS"/>
</dbReference>
<dbReference type="PANTHER" id="PTHR46986:SF1">
    <property type="entry name" value="ENDORIBONUCLEASE YBEY, CHLOROPLASTIC"/>
    <property type="match status" value="1"/>
</dbReference>
<dbReference type="EMBL" id="VKGC01000025">
    <property type="protein sequence ID" value="TSA80619.1"/>
    <property type="molecule type" value="Genomic_DNA"/>
</dbReference>
<feature type="binding site" evidence="7">
    <location>
        <position position="122"/>
    </location>
    <ligand>
        <name>Zn(2+)</name>
        <dbReference type="ChEBI" id="CHEBI:29105"/>
        <note>catalytic</note>
    </ligand>
</feature>
<reference evidence="8" key="2">
    <citation type="submission" date="2019-07" db="EMBL/GenBank/DDBJ databases">
        <authorList>
            <person name="Papic B."/>
        </authorList>
    </citation>
    <scope>NUCLEOTIDE SEQUENCE [LARGE SCALE GENOMIC DNA]</scope>
    <source>
        <strain evidence="8">L8b</strain>
    </source>
</reference>
<dbReference type="EC" id="3.1.-.-" evidence="7"/>
<keyword evidence="9" id="KW-1185">Reference proteome</keyword>
<sequence>MPTCAIEIICEADQESLPLDLEGWLIPKLLPMMEYLKRPGHVELVLVCSEQIAKLNLEFRNIPKSTDVLSFPIEMPAQQLLGSVVINVDLAIQESQARGHALLDEIALLFVHGYLHLLGYDHECDQGQQRALEQEIIAYFNLPLSLMARTECL</sequence>
<organism evidence="8 9">
    <name type="scientific">Helicobacter mehlei</name>
    <dbReference type="NCBI Taxonomy" id="2316080"/>
    <lineage>
        <taxon>Bacteria</taxon>
        <taxon>Pseudomonadati</taxon>
        <taxon>Campylobacterota</taxon>
        <taxon>Epsilonproteobacteria</taxon>
        <taxon>Campylobacterales</taxon>
        <taxon>Helicobacteraceae</taxon>
        <taxon>Helicobacter</taxon>
    </lineage>
</organism>